<dbReference type="PATRIC" id="fig|1227455.4.peg.874"/>
<comment type="caution">
    <text evidence="4">The sequence shown here is derived from an EMBL/GenBank/DDBJ whole genome shotgun (WGS) entry which is preliminary data.</text>
</comment>
<evidence type="ECO:0000313" key="5">
    <source>
        <dbReference type="Proteomes" id="UP000011669"/>
    </source>
</evidence>
<dbReference type="InterPro" id="IPR007805">
    <property type="entry name" value="GvpK"/>
</dbReference>
<proteinExistence type="inferred from homology"/>
<dbReference type="EMBL" id="AOMD01000013">
    <property type="protein sequence ID" value="EMA46540.1"/>
    <property type="molecule type" value="Genomic_DNA"/>
</dbReference>
<name>M0MQ15_9EURY</name>
<dbReference type="RefSeq" id="WP_006076716.1">
    <property type="nucleotide sequence ID" value="NZ_AOMD01000013.1"/>
</dbReference>
<sequence>MTKIDLDGDDAADGLMTLVLAVIEILVDALEREAIRRMESGELTDEEVERLGTQLAAVEEEIDRLEAEAEVSEPVDDLRGELDELVTDLVHRAHESDRAEQGVIRDE</sequence>
<protein>
    <submittedName>
        <fullName evidence="4">Gas vesicle protein K</fullName>
    </submittedName>
</protein>
<dbReference type="STRING" id="1227455.C449_04305"/>
<dbReference type="AlphaFoldDB" id="M0MQ15"/>
<evidence type="ECO:0000313" key="4">
    <source>
        <dbReference type="EMBL" id="EMA46540.1"/>
    </source>
</evidence>
<dbReference type="PANTHER" id="PTHR40137">
    <property type="entry name" value="PROTEIN GVPK 1"/>
    <property type="match status" value="1"/>
</dbReference>
<accession>M0MQ15</accession>
<gene>
    <name evidence="4" type="ORF">C449_04305</name>
</gene>
<dbReference type="PANTHER" id="PTHR40137:SF2">
    <property type="entry name" value="PROTEIN GVPK 1"/>
    <property type="match status" value="1"/>
</dbReference>
<keyword evidence="5" id="KW-1185">Reference proteome</keyword>
<comment type="subcellular location">
    <subcellularLocation>
        <location evidence="2">Gas vesicle</location>
    </subcellularLocation>
</comment>
<comment type="similarity">
    <text evidence="3">Belongs to the gas vesicle GvpK family.</text>
</comment>
<dbReference type="GO" id="GO:0031411">
    <property type="term" value="C:gas vesicle"/>
    <property type="evidence" value="ECO:0007669"/>
    <property type="project" value="UniProtKB-SubCell"/>
</dbReference>
<dbReference type="InParanoid" id="M0MQ15"/>
<reference evidence="4 5" key="1">
    <citation type="journal article" date="2014" name="PLoS Genet.">
        <title>Phylogenetically driven sequencing of extremely halophilic archaea reveals strategies for static and dynamic osmo-response.</title>
        <authorList>
            <person name="Becker E.A."/>
            <person name="Seitzer P.M."/>
            <person name="Tritt A."/>
            <person name="Larsen D."/>
            <person name="Krusor M."/>
            <person name="Yao A.I."/>
            <person name="Wu D."/>
            <person name="Madern D."/>
            <person name="Eisen J.A."/>
            <person name="Darling A.E."/>
            <person name="Facciotti M.T."/>
        </authorList>
    </citation>
    <scope>NUCLEOTIDE SEQUENCE [LARGE SCALE GENOMIC DNA]</scope>
    <source>
        <strain evidence="4 5">DSM 5350</strain>
    </source>
</reference>
<evidence type="ECO:0000256" key="2">
    <source>
        <dbReference type="ARBA" id="ARBA00035108"/>
    </source>
</evidence>
<evidence type="ECO:0000256" key="3">
    <source>
        <dbReference type="ARBA" id="ARBA00035659"/>
    </source>
</evidence>
<dbReference type="GO" id="GO:0031412">
    <property type="term" value="P:gas vesicle organization"/>
    <property type="evidence" value="ECO:0007669"/>
    <property type="project" value="InterPro"/>
</dbReference>
<organism evidence="4 5">
    <name type="scientific">Halococcus saccharolyticus DSM 5350</name>
    <dbReference type="NCBI Taxonomy" id="1227455"/>
    <lineage>
        <taxon>Archaea</taxon>
        <taxon>Methanobacteriati</taxon>
        <taxon>Methanobacteriota</taxon>
        <taxon>Stenosarchaea group</taxon>
        <taxon>Halobacteria</taxon>
        <taxon>Halobacteriales</taxon>
        <taxon>Halococcaceae</taxon>
        <taxon>Halococcus</taxon>
    </lineage>
</organism>
<keyword evidence="1" id="KW-0304">Gas vesicle</keyword>
<dbReference type="OrthoDB" id="306492at2157"/>
<dbReference type="Proteomes" id="UP000011669">
    <property type="component" value="Unassembled WGS sequence"/>
</dbReference>
<evidence type="ECO:0000256" key="1">
    <source>
        <dbReference type="ARBA" id="ARBA00022987"/>
    </source>
</evidence>
<dbReference type="Pfam" id="PF05121">
    <property type="entry name" value="GvpK"/>
    <property type="match status" value="1"/>
</dbReference>